<dbReference type="Proteomes" id="UP000051922">
    <property type="component" value="Unassembled WGS sequence"/>
</dbReference>
<dbReference type="SUPFAM" id="SSF50249">
    <property type="entry name" value="Nucleic acid-binding proteins"/>
    <property type="match status" value="1"/>
</dbReference>
<dbReference type="PANTHER" id="PTHR10724:SF10">
    <property type="entry name" value="S1 RNA-BINDING DOMAIN-CONTAINING PROTEIN 1"/>
    <property type="match status" value="1"/>
</dbReference>
<name>A0A0R1U9Q9_9LACO</name>
<dbReference type="PANTHER" id="PTHR10724">
    <property type="entry name" value="30S RIBOSOMAL PROTEIN S1"/>
    <property type="match status" value="1"/>
</dbReference>
<feature type="compositionally biased region" description="Basic and acidic residues" evidence="1">
    <location>
        <begin position="137"/>
        <end position="147"/>
    </location>
</feature>
<gene>
    <name evidence="3" type="ORF">FC50_GL002166</name>
</gene>
<accession>A0A0R1U9Q9</accession>
<dbReference type="Gene3D" id="2.40.50.140">
    <property type="entry name" value="Nucleic acid-binding proteins"/>
    <property type="match status" value="1"/>
</dbReference>
<evidence type="ECO:0000256" key="1">
    <source>
        <dbReference type="SAM" id="MobiDB-lite"/>
    </source>
</evidence>
<dbReference type="InterPro" id="IPR003029">
    <property type="entry name" value="S1_domain"/>
</dbReference>
<dbReference type="FunFam" id="2.40.50.140:FF:000051">
    <property type="entry name" value="RNA-binding transcriptional accessory protein"/>
    <property type="match status" value="1"/>
</dbReference>
<dbReference type="InterPro" id="IPR012340">
    <property type="entry name" value="NA-bd_OB-fold"/>
</dbReference>
<proteinExistence type="predicted"/>
<dbReference type="Pfam" id="PF00575">
    <property type="entry name" value="S1"/>
    <property type="match status" value="1"/>
</dbReference>
<reference evidence="3 4" key="1">
    <citation type="journal article" date="2015" name="Genome Announc.">
        <title>Expanding the biotechnology potential of lactobacilli through comparative genomics of 213 strains and associated genera.</title>
        <authorList>
            <person name="Sun Z."/>
            <person name="Harris H.M."/>
            <person name="McCann A."/>
            <person name="Guo C."/>
            <person name="Argimon S."/>
            <person name="Zhang W."/>
            <person name="Yang X."/>
            <person name="Jeffery I.B."/>
            <person name="Cooney J.C."/>
            <person name="Kagawa T.F."/>
            <person name="Liu W."/>
            <person name="Song Y."/>
            <person name="Salvetti E."/>
            <person name="Wrobel A."/>
            <person name="Rasinkangas P."/>
            <person name="Parkhill J."/>
            <person name="Rea M.C."/>
            <person name="O'Sullivan O."/>
            <person name="Ritari J."/>
            <person name="Douillard F.P."/>
            <person name="Paul Ross R."/>
            <person name="Yang R."/>
            <person name="Briner A.E."/>
            <person name="Felis G.E."/>
            <person name="de Vos W.M."/>
            <person name="Barrangou R."/>
            <person name="Klaenhammer T.R."/>
            <person name="Caufield P.W."/>
            <person name="Cui Y."/>
            <person name="Zhang H."/>
            <person name="O'Toole P.W."/>
        </authorList>
    </citation>
    <scope>NUCLEOTIDE SEQUENCE [LARGE SCALE GENOMIC DNA]</scope>
    <source>
        <strain evidence="3 4">DSM 15945</strain>
    </source>
</reference>
<dbReference type="SMART" id="SM00316">
    <property type="entry name" value="S1"/>
    <property type="match status" value="1"/>
</dbReference>
<keyword evidence="4" id="KW-1185">Reference proteome</keyword>
<protein>
    <recommendedName>
        <fullName evidence="2">S1 motif domain-containing protein</fullName>
    </recommendedName>
</protein>
<dbReference type="RefSeq" id="WP_054649764.1">
    <property type="nucleotide sequence ID" value="NZ_AZFJ01000017.1"/>
</dbReference>
<dbReference type="PATRIC" id="fig|1423783.4.peg.2218"/>
<dbReference type="GO" id="GO:0006412">
    <property type="term" value="P:translation"/>
    <property type="evidence" value="ECO:0007669"/>
    <property type="project" value="TreeGrafter"/>
</dbReference>
<evidence type="ECO:0000313" key="4">
    <source>
        <dbReference type="Proteomes" id="UP000051922"/>
    </source>
</evidence>
<feature type="region of interest" description="Disordered" evidence="1">
    <location>
        <begin position="91"/>
        <end position="181"/>
    </location>
</feature>
<dbReference type="GO" id="GO:0003735">
    <property type="term" value="F:structural constituent of ribosome"/>
    <property type="evidence" value="ECO:0007669"/>
    <property type="project" value="TreeGrafter"/>
</dbReference>
<dbReference type="PROSITE" id="PS50126">
    <property type="entry name" value="S1"/>
    <property type="match status" value="1"/>
</dbReference>
<evidence type="ECO:0000313" key="3">
    <source>
        <dbReference type="EMBL" id="KRL87586.1"/>
    </source>
</evidence>
<dbReference type="AlphaFoldDB" id="A0A0R1U9Q9"/>
<dbReference type="GO" id="GO:0005737">
    <property type="term" value="C:cytoplasm"/>
    <property type="evidence" value="ECO:0007669"/>
    <property type="project" value="UniProtKB-ARBA"/>
</dbReference>
<dbReference type="EMBL" id="AZFJ01000017">
    <property type="protein sequence ID" value="KRL87586.1"/>
    <property type="molecule type" value="Genomic_DNA"/>
</dbReference>
<feature type="compositionally biased region" description="Basic and acidic residues" evidence="1">
    <location>
        <begin position="91"/>
        <end position="113"/>
    </location>
</feature>
<dbReference type="STRING" id="1423783.FC50_GL002166"/>
<evidence type="ECO:0000259" key="2">
    <source>
        <dbReference type="PROSITE" id="PS50126"/>
    </source>
</evidence>
<dbReference type="GO" id="GO:0003729">
    <property type="term" value="F:mRNA binding"/>
    <property type="evidence" value="ECO:0007669"/>
    <property type="project" value="UniProtKB-ARBA"/>
</dbReference>
<comment type="caution">
    <text evidence="3">The sequence shown here is derived from an EMBL/GenBank/DDBJ whole genome shotgun (WGS) entry which is preliminary data.</text>
</comment>
<organism evidence="3 4">
    <name type="scientific">Lacticaseibacillus pantheris DSM 15945 = JCM 12539 = NBRC 106106</name>
    <dbReference type="NCBI Taxonomy" id="1423783"/>
    <lineage>
        <taxon>Bacteria</taxon>
        <taxon>Bacillati</taxon>
        <taxon>Bacillota</taxon>
        <taxon>Bacilli</taxon>
        <taxon>Lactobacillales</taxon>
        <taxon>Lactobacillaceae</taxon>
        <taxon>Lacticaseibacillus</taxon>
    </lineage>
</organism>
<sequence>MSVAVGAQLSGKVTGITKFGAFVDLGDGQTGLVHISEVADAFVQDVHDFVSVGDAVNVVVLSVDGSKVGLSIRKASGNEALATEHADTIKKEAEHHGDQRTDHGHAGRTDSARPHTGHGAPRNGGHNAAGRSARPANRKEHGGKEGFDDLLSDFLKESEQRLSTIRHNTEGKRGGRGGRRS</sequence>
<feature type="domain" description="S1 motif" evidence="2">
    <location>
        <begin position="6"/>
        <end position="73"/>
    </location>
</feature>
<dbReference type="OrthoDB" id="9810507at2"/>
<dbReference type="InterPro" id="IPR050437">
    <property type="entry name" value="Ribos_protein_bS1-like"/>
</dbReference>